<reference evidence="7" key="1">
    <citation type="journal article" date="2013" name="Harmful Algae">
        <title>Cyclin B gene and its cell cycle-dependent differential expression in the toxic dinoflagellate Alexandrium fundyense Atama Group I/Clade I.</title>
        <authorList>
            <person name="Zhuang Y."/>
            <person name="Zhang H."/>
            <person name="Lin S."/>
        </authorList>
    </citation>
    <scope>NUCLEOTIDE SEQUENCE</scope>
    <source>
        <strain evidence="7">CCMP1719</strain>
    </source>
</reference>
<dbReference type="PANTHER" id="PTHR10177">
    <property type="entry name" value="CYCLINS"/>
    <property type="match status" value="1"/>
</dbReference>
<feature type="domain" description="Cyclin C-terminal" evidence="6">
    <location>
        <begin position="292"/>
        <end position="421"/>
    </location>
</feature>
<gene>
    <name evidence="7" type="primary">cyc</name>
</gene>
<keyword evidence="1" id="KW-0132">Cell division</keyword>
<evidence type="ECO:0000259" key="6">
    <source>
        <dbReference type="SMART" id="SM01332"/>
    </source>
</evidence>
<evidence type="ECO:0000256" key="1">
    <source>
        <dbReference type="ARBA" id="ARBA00022618"/>
    </source>
</evidence>
<feature type="domain" description="Cyclin-like" evidence="5">
    <location>
        <begin position="199"/>
        <end position="283"/>
    </location>
</feature>
<dbReference type="Pfam" id="PF02984">
    <property type="entry name" value="Cyclin_C"/>
    <property type="match status" value="1"/>
</dbReference>
<dbReference type="Pfam" id="PF00134">
    <property type="entry name" value="Cyclin_N"/>
    <property type="match status" value="1"/>
</dbReference>
<keyword evidence="2 4" id="KW-0195">Cyclin</keyword>
<protein>
    <submittedName>
        <fullName evidence="7">Cyclin B</fullName>
    </submittedName>
</protein>
<organism evidence="7">
    <name type="scientific">Alexandrium fundyense</name>
    <name type="common">Dinoflagellate</name>
    <dbReference type="NCBI Taxonomy" id="2932"/>
    <lineage>
        <taxon>Eukaryota</taxon>
        <taxon>Sar</taxon>
        <taxon>Alveolata</taxon>
        <taxon>Dinophyceae</taxon>
        <taxon>Gonyaulacales</taxon>
        <taxon>Pyrocystaceae</taxon>
        <taxon>Alexandrium</taxon>
    </lineage>
</organism>
<dbReference type="SMART" id="SM00385">
    <property type="entry name" value="CYCLIN"/>
    <property type="match status" value="2"/>
</dbReference>
<proteinExistence type="evidence at transcript level"/>
<dbReference type="InterPro" id="IPR039361">
    <property type="entry name" value="Cyclin"/>
</dbReference>
<keyword evidence="3" id="KW-0131">Cell cycle</keyword>
<dbReference type="InterPro" id="IPR006671">
    <property type="entry name" value="Cyclin_N"/>
</dbReference>
<dbReference type="InterPro" id="IPR004367">
    <property type="entry name" value="Cyclin_C-dom"/>
</dbReference>
<dbReference type="AlphaFoldDB" id="U5N415"/>
<comment type="similarity">
    <text evidence="4">Belongs to the cyclin family.</text>
</comment>
<evidence type="ECO:0000256" key="4">
    <source>
        <dbReference type="RuleBase" id="RU000383"/>
    </source>
</evidence>
<dbReference type="SUPFAM" id="SSF47954">
    <property type="entry name" value="Cyclin-like"/>
    <property type="match status" value="2"/>
</dbReference>
<sequence>MAEHCDSENCPLEAPVPMKQAWPGLSRSASVKVVMTGVPSEVDQRQDWSGSENSHGLGRCQSTANLKGYYLSGSSAPWPAQERDTPSDIFTDMVEVQSLSGPSPSDEGSAGIIRPSTATLRPALVDISNMGSMVNACKDRKVVKKSLPSLPDPNPQLVREYACDVMRCLLQRELHFLPRPDYMDEQPQINAKMRSILNDWLFEVHRKYTLKRETLFLAVNLTDRYLSHATVSRQRLQLVGVTALLIAAKFEEIEPPELADLVYVTADSYSRQDIMDMEIAMLGVFQFEIAAPTAANFLQHFHAAAEIRAAGRADAAPAQAESPRDQVRTDLAWYLVELALLDVRMIRHAPSHVAAAALLLSNKLAGSRPAWSGLLSRLSGYVEKELEACSAELGQLLEAAPHDSLQAIRGQYRHTEMLQKAASRT</sequence>
<dbReference type="CDD" id="cd20507">
    <property type="entry name" value="CYCLIN_CCNB1-like_rpt1"/>
    <property type="match status" value="1"/>
</dbReference>
<dbReference type="Gene3D" id="1.10.472.10">
    <property type="entry name" value="Cyclin-like"/>
    <property type="match status" value="2"/>
</dbReference>
<dbReference type="InterPro" id="IPR036915">
    <property type="entry name" value="Cyclin-like_sf"/>
</dbReference>
<dbReference type="FunFam" id="1.10.472.10:FF:000001">
    <property type="entry name" value="G2/mitotic-specific cyclin"/>
    <property type="match status" value="1"/>
</dbReference>
<dbReference type="EMBL" id="KC884747">
    <property type="protein sequence ID" value="AGX85864.1"/>
    <property type="molecule type" value="mRNA"/>
</dbReference>
<name>U5N415_ALEFU</name>
<dbReference type="SMART" id="SM01332">
    <property type="entry name" value="Cyclin_C"/>
    <property type="match status" value="1"/>
</dbReference>
<accession>U5N415</accession>
<dbReference type="GO" id="GO:0051301">
    <property type="term" value="P:cell division"/>
    <property type="evidence" value="ECO:0007669"/>
    <property type="project" value="UniProtKB-KW"/>
</dbReference>
<evidence type="ECO:0000259" key="5">
    <source>
        <dbReference type="SMART" id="SM00385"/>
    </source>
</evidence>
<evidence type="ECO:0000256" key="3">
    <source>
        <dbReference type="ARBA" id="ARBA00023306"/>
    </source>
</evidence>
<evidence type="ECO:0000256" key="2">
    <source>
        <dbReference type="ARBA" id="ARBA00023127"/>
    </source>
</evidence>
<feature type="domain" description="Cyclin-like" evidence="5">
    <location>
        <begin position="296"/>
        <end position="395"/>
    </location>
</feature>
<evidence type="ECO:0000313" key="7">
    <source>
        <dbReference type="EMBL" id="AGX85864.1"/>
    </source>
</evidence>
<dbReference type="InterPro" id="IPR013763">
    <property type="entry name" value="Cyclin-like_dom"/>
</dbReference>